<name>A0A915CPQ0_9BILA</name>
<reference evidence="2" key="1">
    <citation type="submission" date="2022-11" db="UniProtKB">
        <authorList>
            <consortium name="WormBaseParasite"/>
        </authorList>
    </citation>
    <scope>IDENTIFICATION</scope>
</reference>
<accession>A0A915CPQ0</accession>
<organism evidence="1 2">
    <name type="scientific">Ditylenchus dipsaci</name>
    <dbReference type="NCBI Taxonomy" id="166011"/>
    <lineage>
        <taxon>Eukaryota</taxon>
        <taxon>Metazoa</taxon>
        <taxon>Ecdysozoa</taxon>
        <taxon>Nematoda</taxon>
        <taxon>Chromadorea</taxon>
        <taxon>Rhabditida</taxon>
        <taxon>Tylenchina</taxon>
        <taxon>Tylenchomorpha</taxon>
        <taxon>Sphaerularioidea</taxon>
        <taxon>Anguinidae</taxon>
        <taxon>Anguininae</taxon>
        <taxon>Ditylenchus</taxon>
    </lineage>
</organism>
<sequence length="119" mass="12501">MCTSGSEVKFVTKSVLLKAGYVDAYQLISTESDMNRISSGSTKSLPFGVVLENTDVEAKGQVTKDTNSKAESRKPPEIRGATIYGQLDKYRCGIGVDVSGTSPGGSSYISGGSQQVPAQ</sequence>
<dbReference type="WBParaSite" id="jg11270">
    <property type="protein sequence ID" value="jg11270"/>
    <property type="gene ID" value="jg11270"/>
</dbReference>
<keyword evidence="1" id="KW-1185">Reference proteome</keyword>
<dbReference type="Proteomes" id="UP000887574">
    <property type="component" value="Unplaced"/>
</dbReference>
<protein>
    <submittedName>
        <fullName evidence="2">Uncharacterized protein</fullName>
    </submittedName>
</protein>
<evidence type="ECO:0000313" key="2">
    <source>
        <dbReference type="WBParaSite" id="jg11270"/>
    </source>
</evidence>
<dbReference type="AlphaFoldDB" id="A0A915CPQ0"/>
<proteinExistence type="predicted"/>
<evidence type="ECO:0000313" key="1">
    <source>
        <dbReference type="Proteomes" id="UP000887574"/>
    </source>
</evidence>